<dbReference type="HOGENOM" id="CLU_2531076_0_0_1"/>
<proteinExistence type="predicted"/>
<organism evidence="2">
    <name type="scientific">Oryza brachyantha</name>
    <name type="common">malo sina</name>
    <dbReference type="NCBI Taxonomy" id="4533"/>
    <lineage>
        <taxon>Eukaryota</taxon>
        <taxon>Viridiplantae</taxon>
        <taxon>Streptophyta</taxon>
        <taxon>Embryophyta</taxon>
        <taxon>Tracheophyta</taxon>
        <taxon>Spermatophyta</taxon>
        <taxon>Magnoliopsida</taxon>
        <taxon>Liliopsida</taxon>
        <taxon>Poales</taxon>
        <taxon>Poaceae</taxon>
        <taxon>BOP clade</taxon>
        <taxon>Oryzoideae</taxon>
        <taxon>Oryzeae</taxon>
        <taxon>Oryzinae</taxon>
        <taxon>Oryza</taxon>
    </lineage>
</organism>
<evidence type="ECO:0000256" key="1">
    <source>
        <dbReference type="SAM" id="Phobius"/>
    </source>
</evidence>
<keyword evidence="1" id="KW-0472">Membrane</keyword>
<protein>
    <submittedName>
        <fullName evidence="2">Uncharacterized protein</fullName>
    </submittedName>
</protein>
<evidence type="ECO:0000313" key="3">
    <source>
        <dbReference type="Proteomes" id="UP000006038"/>
    </source>
</evidence>
<dbReference type="AlphaFoldDB" id="J3NC65"/>
<sequence>MALMLGTRACSFFVCFLSWCHWPSACVMLLRFTFDNICALNFSLVSCDIPLAVSTTFALVVAGLLFSGAIVAYELTHYLPSLLS</sequence>
<reference evidence="2" key="1">
    <citation type="journal article" date="2013" name="Nat. Commun.">
        <title>Whole-genome sequencing of Oryza brachyantha reveals mechanisms underlying Oryza genome evolution.</title>
        <authorList>
            <person name="Chen J."/>
            <person name="Huang Q."/>
            <person name="Gao D."/>
            <person name="Wang J."/>
            <person name="Lang Y."/>
            <person name="Liu T."/>
            <person name="Li B."/>
            <person name="Bai Z."/>
            <person name="Luis Goicoechea J."/>
            <person name="Liang C."/>
            <person name="Chen C."/>
            <person name="Zhang W."/>
            <person name="Sun S."/>
            <person name="Liao Y."/>
            <person name="Zhang X."/>
            <person name="Yang L."/>
            <person name="Song C."/>
            <person name="Wang M."/>
            <person name="Shi J."/>
            <person name="Liu G."/>
            <person name="Liu J."/>
            <person name="Zhou H."/>
            <person name="Zhou W."/>
            <person name="Yu Q."/>
            <person name="An N."/>
            <person name="Chen Y."/>
            <person name="Cai Q."/>
            <person name="Wang B."/>
            <person name="Liu B."/>
            <person name="Min J."/>
            <person name="Huang Y."/>
            <person name="Wu H."/>
            <person name="Li Z."/>
            <person name="Zhang Y."/>
            <person name="Yin Y."/>
            <person name="Song W."/>
            <person name="Jiang J."/>
            <person name="Jackson S.A."/>
            <person name="Wing R.A."/>
            <person name="Wang J."/>
            <person name="Chen M."/>
        </authorList>
    </citation>
    <scope>NUCLEOTIDE SEQUENCE [LARGE SCALE GENOMIC DNA]</scope>
    <source>
        <strain evidence="2">cv. IRGC 101232</strain>
    </source>
</reference>
<dbReference type="Proteomes" id="UP000006038">
    <property type="component" value="Chromosome 12"/>
</dbReference>
<reference evidence="2" key="2">
    <citation type="submission" date="2013-04" db="UniProtKB">
        <authorList>
            <consortium name="EnsemblPlants"/>
        </authorList>
    </citation>
    <scope>IDENTIFICATION</scope>
</reference>
<name>J3NC65_ORYBR</name>
<keyword evidence="1" id="KW-0812">Transmembrane</keyword>
<evidence type="ECO:0000313" key="2">
    <source>
        <dbReference type="EnsemblPlants" id="OB12G15730.1"/>
    </source>
</evidence>
<accession>J3NC65</accession>
<dbReference type="Gramene" id="OB12G15730.1">
    <property type="protein sequence ID" value="OB12G15730.1"/>
    <property type="gene ID" value="OB12G15730"/>
</dbReference>
<dbReference type="EnsemblPlants" id="OB12G15730.1">
    <property type="protein sequence ID" value="OB12G15730.1"/>
    <property type="gene ID" value="OB12G15730"/>
</dbReference>
<keyword evidence="1" id="KW-1133">Transmembrane helix</keyword>
<feature type="transmembrane region" description="Helical" evidence="1">
    <location>
        <begin position="49"/>
        <end position="73"/>
    </location>
</feature>
<keyword evidence="3" id="KW-1185">Reference proteome</keyword>